<evidence type="ECO:0008006" key="11">
    <source>
        <dbReference type="Google" id="ProtNLM"/>
    </source>
</evidence>
<keyword evidence="5" id="KW-0159">Chromosome partition</keyword>
<dbReference type="InterPro" id="IPR011990">
    <property type="entry name" value="TPR-like_helical_dom_sf"/>
</dbReference>
<name>A0AA41VZV4_PAPNU</name>
<sequence length="641" mass="72169">MEGLAAEGLWELADFHEQNFDIGKTVKCLEAICQSQISFSPIVEIKSRLRIASLLLTYTHNINHAKSHLERSELLLKSIPACLELKCRVYSLLSQCYYLLGAIPSQKQIINKGLGLVSRGDGFEVKLWYCNFTSQLANALSIEGDYRGSTEALERGFSCAAEMCYPELQMYFATSIFHVHMMQWDSEDLNSVTNAAVRCNEIWESLQPDKRRQCMGLFFYNELLNTFYQLRVCDYKTAGLHVDQLDEAMRNEKQQIQQIKNLTAELNTISDRLSQSDLHNRERLSLYKKQTQLQEQLRQATSSAGMESMKSSYLGNARQMLDKLELAPPPIDGDWLPRSAVYVLVDLLVVISGRPKGLFKECGKRTQSGLQLIKEELMKLGITDGVREVNLQRSAIWIAGVYLTLLMQFLENKIAVDLTRSEFVEAQEALLQMKDWFIRFPTILQGCEGTIEMLRGQYAHSVGCFSEAAFHFLEAAKLTESKSVEAMCLVYAAVSHICIGDAESSSQALNLIGSVYGVMDSFVGVREKTSVLFAYGLLLIKQDNLQEARVQLASGLRITHHLLGNIQLISQYLTLFGSLALALHDITQAKEFLESSLTLAKTLCDIPTQIWVVSVLTGRSKFPFSCPLLSFINYLLSPLVN</sequence>
<dbReference type="Pfam" id="PF10345">
    <property type="entry name" value="Cohesin_load"/>
    <property type="match status" value="1"/>
</dbReference>
<comment type="caution">
    <text evidence="9">The sequence shown here is derived from an EMBL/GenBank/DDBJ whole genome shotgun (WGS) entry which is preliminary data.</text>
</comment>
<evidence type="ECO:0000256" key="4">
    <source>
        <dbReference type="ARBA" id="ARBA00022776"/>
    </source>
</evidence>
<gene>
    <name evidence="9" type="ORF">MKW94_028283</name>
</gene>
<keyword evidence="7" id="KW-0131">Cell cycle</keyword>
<protein>
    <recommendedName>
        <fullName evidence="11">Sister chromatid cohesion protein SCC4</fullName>
    </recommendedName>
</protein>
<evidence type="ECO:0000256" key="7">
    <source>
        <dbReference type="ARBA" id="ARBA00023306"/>
    </source>
</evidence>
<keyword evidence="6" id="KW-0539">Nucleus</keyword>
<keyword evidence="8" id="KW-0175">Coiled coil</keyword>
<evidence type="ECO:0000256" key="2">
    <source>
        <dbReference type="ARBA" id="ARBA00008585"/>
    </source>
</evidence>
<dbReference type="Proteomes" id="UP001177140">
    <property type="component" value="Unassembled WGS sequence"/>
</dbReference>
<proteinExistence type="inferred from homology"/>
<evidence type="ECO:0000256" key="8">
    <source>
        <dbReference type="SAM" id="Coils"/>
    </source>
</evidence>
<evidence type="ECO:0000256" key="6">
    <source>
        <dbReference type="ARBA" id="ARBA00023242"/>
    </source>
</evidence>
<dbReference type="GO" id="GO:0051301">
    <property type="term" value="P:cell division"/>
    <property type="evidence" value="ECO:0007669"/>
    <property type="project" value="UniProtKB-KW"/>
</dbReference>
<dbReference type="GO" id="GO:0005634">
    <property type="term" value="C:nucleus"/>
    <property type="evidence" value="ECO:0007669"/>
    <property type="project" value="UniProtKB-SubCell"/>
</dbReference>
<dbReference type="GO" id="GO:0007059">
    <property type="term" value="P:chromosome segregation"/>
    <property type="evidence" value="ECO:0007669"/>
    <property type="project" value="UniProtKB-KW"/>
</dbReference>
<dbReference type="PANTHER" id="PTHR21394">
    <property type="entry name" value="MAU2 CHROMATID COHESION FACTOR HOMOLOG"/>
    <property type="match status" value="1"/>
</dbReference>
<dbReference type="AlphaFoldDB" id="A0AA41VZV4"/>
<feature type="coiled-coil region" evidence="8">
    <location>
        <begin position="242"/>
        <end position="272"/>
    </location>
</feature>
<dbReference type="GO" id="GO:0007064">
    <property type="term" value="P:mitotic sister chromatid cohesion"/>
    <property type="evidence" value="ECO:0007669"/>
    <property type="project" value="InterPro"/>
</dbReference>
<keyword evidence="10" id="KW-1185">Reference proteome</keyword>
<accession>A0AA41VZV4</accession>
<keyword evidence="4" id="KW-0498">Mitosis</keyword>
<evidence type="ECO:0000313" key="9">
    <source>
        <dbReference type="EMBL" id="MCL7050589.1"/>
    </source>
</evidence>
<dbReference type="EMBL" id="JAJJMA010329553">
    <property type="protein sequence ID" value="MCL7050589.1"/>
    <property type="molecule type" value="Genomic_DNA"/>
</dbReference>
<reference evidence="9" key="1">
    <citation type="submission" date="2022-03" db="EMBL/GenBank/DDBJ databases">
        <title>A functionally conserved STORR gene fusion in Papaver species that diverged 16.8 million years ago.</title>
        <authorList>
            <person name="Catania T."/>
        </authorList>
    </citation>
    <scope>NUCLEOTIDE SEQUENCE</scope>
    <source>
        <strain evidence="9">S-191538</strain>
    </source>
</reference>
<keyword evidence="3" id="KW-0132">Cell division</keyword>
<comment type="subcellular location">
    <subcellularLocation>
        <location evidence="1">Nucleus</location>
    </subcellularLocation>
</comment>
<dbReference type="SUPFAM" id="SSF48452">
    <property type="entry name" value="TPR-like"/>
    <property type="match status" value="1"/>
</dbReference>
<evidence type="ECO:0000313" key="10">
    <source>
        <dbReference type="Proteomes" id="UP001177140"/>
    </source>
</evidence>
<organism evidence="9 10">
    <name type="scientific">Papaver nudicaule</name>
    <name type="common">Iceland poppy</name>
    <dbReference type="NCBI Taxonomy" id="74823"/>
    <lineage>
        <taxon>Eukaryota</taxon>
        <taxon>Viridiplantae</taxon>
        <taxon>Streptophyta</taxon>
        <taxon>Embryophyta</taxon>
        <taxon>Tracheophyta</taxon>
        <taxon>Spermatophyta</taxon>
        <taxon>Magnoliopsida</taxon>
        <taxon>Ranunculales</taxon>
        <taxon>Papaveraceae</taxon>
        <taxon>Papaveroideae</taxon>
        <taxon>Papaver</taxon>
    </lineage>
</organism>
<comment type="similarity">
    <text evidence="2">Belongs to the SCC4/mau-2 family.</text>
</comment>
<evidence type="ECO:0000256" key="3">
    <source>
        <dbReference type="ARBA" id="ARBA00022618"/>
    </source>
</evidence>
<evidence type="ECO:0000256" key="5">
    <source>
        <dbReference type="ARBA" id="ARBA00022829"/>
    </source>
</evidence>
<evidence type="ECO:0000256" key="1">
    <source>
        <dbReference type="ARBA" id="ARBA00004123"/>
    </source>
</evidence>
<dbReference type="InterPro" id="IPR019440">
    <property type="entry name" value="MAU2"/>
</dbReference>